<dbReference type="Pfam" id="PF03938">
    <property type="entry name" value="OmpH"/>
    <property type="match status" value="1"/>
</dbReference>
<keyword evidence="2" id="KW-0732">Signal</keyword>
<protein>
    <recommendedName>
        <fullName evidence="5">Periplasmic chaperone for outer membrane proteins Skp</fullName>
    </recommendedName>
</protein>
<dbReference type="GO" id="GO:0051082">
    <property type="term" value="F:unfolded protein binding"/>
    <property type="evidence" value="ECO:0007669"/>
    <property type="project" value="InterPro"/>
</dbReference>
<feature type="compositionally biased region" description="Pro residues" evidence="1">
    <location>
        <begin position="244"/>
        <end position="260"/>
    </location>
</feature>
<proteinExistence type="predicted"/>
<dbReference type="RefSeq" id="WP_189539087.1">
    <property type="nucleotide sequence ID" value="NZ_BMZD01000002.1"/>
</dbReference>
<dbReference type="Gene3D" id="3.30.910.20">
    <property type="entry name" value="Skp domain"/>
    <property type="match status" value="1"/>
</dbReference>
<evidence type="ECO:0000313" key="4">
    <source>
        <dbReference type="Proteomes" id="UP000634139"/>
    </source>
</evidence>
<organism evidence="3 4">
    <name type="scientific">Novosphingobium arvoryzae</name>
    <dbReference type="NCBI Taxonomy" id="1256514"/>
    <lineage>
        <taxon>Bacteria</taxon>
        <taxon>Pseudomonadati</taxon>
        <taxon>Pseudomonadota</taxon>
        <taxon>Alphaproteobacteria</taxon>
        <taxon>Sphingomonadales</taxon>
        <taxon>Sphingomonadaceae</taxon>
        <taxon>Novosphingobium</taxon>
    </lineage>
</organism>
<feature type="region of interest" description="Disordered" evidence="1">
    <location>
        <begin position="211"/>
        <end position="260"/>
    </location>
</feature>
<keyword evidence="4" id="KW-1185">Reference proteome</keyword>
<dbReference type="SUPFAM" id="SSF111384">
    <property type="entry name" value="OmpH-like"/>
    <property type="match status" value="1"/>
</dbReference>
<evidence type="ECO:0000256" key="2">
    <source>
        <dbReference type="SAM" id="SignalP"/>
    </source>
</evidence>
<reference evidence="3" key="1">
    <citation type="journal article" date="2014" name="Int. J. Syst. Evol. Microbiol.">
        <title>Complete genome sequence of Corynebacterium casei LMG S-19264T (=DSM 44701T), isolated from a smear-ripened cheese.</title>
        <authorList>
            <consortium name="US DOE Joint Genome Institute (JGI-PGF)"/>
            <person name="Walter F."/>
            <person name="Albersmeier A."/>
            <person name="Kalinowski J."/>
            <person name="Ruckert C."/>
        </authorList>
    </citation>
    <scope>NUCLEOTIDE SEQUENCE</scope>
    <source>
        <strain evidence="3">KCTC 32422</strain>
    </source>
</reference>
<dbReference type="EMBL" id="BMZD01000002">
    <property type="protein sequence ID" value="GGZ90793.1"/>
    <property type="molecule type" value="Genomic_DNA"/>
</dbReference>
<evidence type="ECO:0000313" key="3">
    <source>
        <dbReference type="EMBL" id="GGZ90793.1"/>
    </source>
</evidence>
<accession>A0A918R9W9</accession>
<evidence type="ECO:0008006" key="5">
    <source>
        <dbReference type="Google" id="ProtNLM"/>
    </source>
</evidence>
<gene>
    <name evidence="3" type="ORF">GCM10011617_07320</name>
</gene>
<evidence type="ECO:0000256" key="1">
    <source>
        <dbReference type="SAM" id="MobiDB-lite"/>
    </source>
</evidence>
<feature type="chain" id="PRO_5037733287" description="Periplasmic chaperone for outer membrane proteins Skp" evidence="2">
    <location>
        <begin position="26"/>
        <end position="260"/>
    </location>
</feature>
<reference evidence="3" key="2">
    <citation type="submission" date="2020-09" db="EMBL/GenBank/DDBJ databases">
        <authorList>
            <person name="Sun Q."/>
            <person name="Kim S."/>
        </authorList>
    </citation>
    <scope>NUCLEOTIDE SEQUENCE</scope>
    <source>
        <strain evidence="3">KCTC 32422</strain>
    </source>
</reference>
<sequence>MTKFSKPALVASLLIAAATAQPALAAKDKKKGDEAAPAAAAGPVAVQGIAVASLDAAIANSDAFRVAEQQRPVTYKPNFDGANARGQALENQLKPLVDKFEADRRAAKPNVPALQQQAKVIQEIQERGKQEIQQQLMPVALSEAYVAEQIEAKLDQAVQQAMTKAKVSLLLQPNAVIARSVSYDLTDEIVAELNVLIPSAQLVPPAGWEPRQVREARAQQAAQAAAAQGGAAPAAAAPAAGTPAPAPRPVTPAGPQPEGR</sequence>
<dbReference type="InterPro" id="IPR005632">
    <property type="entry name" value="Chaperone_Skp"/>
</dbReference>
<dbReference type="Proteomes" id="UP000634139">
    <property type="component" value="Unassembled WGS sequence"/>
</dbReference>
<dbReference type="SMART" id="SM00935">
    <property type="entry name" value="OmpH"/>
    <property type="match status" value="1"/>
</dbReference>
<comment type="caution">
    <text evidence="3">The sequence shown here is derived from an EMBL/GenBank/DDBJ whole genome shotgun (WGS) entry which is preliminary data.</text>
</comment>
<feature type="signal peptide" evidence="2">
    <location>
        <begin position="1"/>
        <end position="25"/>
    </location>
</feature>
<dbReference type="AlphaFoldDB" id="A0A918R9W9"/>
<name>A0A918R9W9_9SPHN</name>
<feature type="compositionally biased region" description="Low complexity" evidence="1">
    <location>
        <begin position="218"/>
        <end position="243"/>
    </location>
</feature>
<dbReference type="InterPro" id="IPR024930">
    <property type="entry name" value="Skp_dom_sf"/>
</dbReference>